<name>A0AAV5RV44_MAUHU</name>
<evidence type="ECO:0000256" key="4">
    <source>
        <dbReference type="ARBA" id="ARBA00023015"/>
    </source>
</evidence>
<feature type="region of interest" description="Disordered" evidence="9">
    <location>
        <begin position="122"/>
        <end position="144"/>
    </location>
</feature>
<protein>
    <recommendedName>
        <fullName evidence="3 8">Mediator of RNA polymerase II transcription subunit 31</fullName>
    </recommendedName>
</protein>
<proteinExistence type="inferred from homology"/>
<comment type="similarity">
    <text evidence="2 8">Belongs to the Mediator complex subunit 31 family.</text>
</comment>
<dbReference type="InterPro" id="IPR038089">
    <property type="entry name" value="Med31_sf"/>
</dbReference>
<dbReference type="GO" id="GO:0016592">
    <property type="term" value="C:mediator complex"/>
    <property type="evidence" value="ECO:0007669"/>
    <property type="project" value="InterPro"/>
</dbReference>
<dbReference type="GO" id="GO:0003712">
    <property type="term" value="F:transcription coregulator activity"/>
    <property type="evidence" value="ECO:0007669"/>
    <property type="project" value="InterPro"/>
</dbReference>
<keyword evidence="7 8" id="KW-0539">Nucleus</keyword>
<evidence type="ECO:0000256" key="9">
    <source>
        <dbReference type="SAM" id="MobiDB-lite"/>
    </source>
</evidence>
<accession>A0AAV5RV44</accession>
<gene>
    <name evidence="10" type="ORF">DAKH74_019090</name>
</gene>
<keyword evidence="6 8" id="KW-0804">Transcription</keyword>
<evidence type="ECO:0000313" key="11">
    <source>
        <dbReference type="Proteomes" id="UP001377567"/>
    </source>
</evidence>
<dbReference type="EMBL" id="BTGD01000005">
    <property type="protein sequence ID" value="GMM55293.1"/>
    <property type="molecule type" value="Genomic_DNA"/>
</dbReference>
<keyword evidence="11" id="KW-1185">Reference proteome</keyword>
<sequence length="144" mass="16376">MSLDLPTRFEVELEFVQSLANIQYVTYLATQQNNIFRDVRFRNYLKYLEYWSRPPYAQCVVYPNALFVLKLINTFLEQHAVPSHDAPDTLLDNVDELPKFLQLHGPQLMNEMVYRWSGQADPAVQGDAPADAAAAPAANQSSQA</sequence>
<comment type="subcellular location">
    <subcellularLocation>
        <location evidence="1 8">Nucleus</location>
    </subcellularLocation>
</comment>
<keyword evidence="5 8" id="KW-0010">Activator</keyword>
<reference evidence="10 11" key="1">
    <citation type="journal article" date="2023" name="Elife">
        <title>Identification of key yeast species and microbe-microbe interactions impacting larval growth of Drosophila in the wild.</title>
        <authorList>
            <person name="Mure A."/>
            <person name="Sugiura Y."/>
            <person name="Maeda R."/>
            <person name="Honda K."/>
            <person name="Sakurai N."/>
            <person name="Takahashi Y."/>
            <person name="Watada M."/>
            <person name="Katoh T."/>
            <person name="Gotoh A."/>
            <person name="Gotoh Y."/>
            <person name="Taniguchi I."/>
            <person name="Nakamura K."/>
            <person name="Hayashi T."/>
            <person name="Katayama T."/>
            <person name="Uemura T."/>
            <person name="Hattori Y."/>
        </authorList>
    </citation>
    <scope>NUCLEOTIDE SEQUENCE [LARGE SCALE GENOMIC DNA]</scope>
    <source>
        <strain evidence="10 11">KH-74</strain>
    </source>
</reference>
<comment type="subunit">
    <text evidence="8">Component of the Mediator complex.</text>
</comment>
<dbReference type="GO" id="GO:0006355">
    <property type="term" value="P:regulation of DNA-templated transcription"/>
    <property type="evidence" value="ECO:0007669"/>
    <property type="project" value="InterPro"/>
</dbReference>
<comment type="function">
    <text evidence="8">Component of the Mediator complex, a coactivator involved in the regulated transcription of nearly all RNA polymerase II-dependent genes. Mediator functions as a bridge to convey information from gene-specific regulatory proteins to the basal RNA polymerase II transcription machinery. Mediator is recruited to promoters by direct interactions with regulatory proteins and serves as a scaffold for the assembly of a functional preinitiation complex with RNA polymerase II and the general transcription factors.</text>
</comment>
<dbReference type="PANTHER" id="PTHR13186">
    <property type="entry name" value="MEDIATOR OF RNA POLYMERASE II TRANSCRIPTION SUBUNIT 31"/>
    <property type="match status" value="1"/>
</dbReference>
<dbReference type="Proteomes" id="UP001377567">
    <property type="component" value="Unassembled WGS sequence"/>
</dbReference>
<evidence type="ECO:0000256" key="6">
    <source>
        <dbReference type="ARBA" id="ARBA00023163"/>
    </source>
</evidence>
<dbReference type="InterPro" id="IPR008831">
    <property type="entry name" value="Mediator_Med31"/>
</dbReference>
<evidence type="ECO:0000256" key="7">
    <source>
        <dbReference type="ARBA" id="ARBA00023242"/>
    </source>
</evidence>
<dbReference type="Pfam" id="PF05669">
    <property type="entry name" value="Med31"/>
    <property type="match status" value="1"/>
</dbReference>
<evidence type="ECO:0000256" key="3">
    <source>
        <dbReference type="ARBA" id="ARBA00019660"/>
    </source>
</evidence>
<evidence type="ECO:0000313" key="10">
    <source>
        <dbReference type="EMBL" id="GMM55293.1"/>
    </source>
</evidence>
<evidence type="ECO:0000256" key="5">
    <source>
        <dbReference type="ARBA" id="ARBA00023159"/>
    </source>
</evidence>
<organism evidence="10 11">
    <name type="scientific">Maudiozyma humilis</name>
    <name type="common">Sour dough yeast</name>
    <name type="synonym">Kazachstania humilis</name>
    <dbReference type="NCBI Taxonomy" id="51915"/>
    <lineage>
        <taxon>Eukaryota</taxon>
        <taxon>Fungi</taxon>
        <taxon>Dikarya</taxon>
        <taxon>Ascomycota</taxon>
        <taxon>Saccharomycotina</taxon>
        <taxon>Saccharomycetes</taxon>
        <taxon>Saccharomycetales</taxon>
        <taxon>Saccharomycetaceae</taxon>
        <taxon>Maudiozyma</taxon>
    </lineage>
</organism>
<dbReference type="Gene3D" id="1.10.10.1340">
    <property type="entry name" value="Mediator of RNA polymerase II, submodule Med31 (Soh1)"/>
    <property type="match status" value="1"/>
</dbReference>
<evidence type="ECO:0000256" key="1">
    <source>
        <dbReference type="ARBA" id="ARBA00004123"/>
    </source>
</evidence>
<keyword evidence="4 8" id="KW-0805">Transcription regulation</keyword>
<comment type="caution">
    <text evidence="10">The sequence shown here is derived from an EMBL/GenBank/DDBJ whole genome shotgun (WGS) entry which is preliminary data.</text>
</comment>
<dbReference type="AlphaFoldDB" id="A0AAV5RV44"/>
<evidence type="ECO:0000256" key="2">
    <source>
        <dbReference type="ARBA" id="ARBA00006378"/>
    </source>
</evidence>
<evidence type="ECO:0000256" key="8">
    <source>
        <dbReference type="RuleBase" id="RU364129"/>
    </source>
</evidence>